<evidence type="ECO:0000256" key="1">
    <source>
        <dbReference type="ARBA" id="ARBA00010529"/>
    </source>
</evidence>
<dbReference type="PANTHER" id="PTHR33175:SF3">
    <property type="entry name" value="DNA-BINDING PROTEIN HU-BETA"/>
    <property type="match status" value="1"/>
</dbReference>
<organism evidence="5 6">
    <name type="scientific">Prevotella amnii CRIS 21A-A</name>
    <dbReference type="NCBI Taxonomy" id="679191"/>
    <lineage>
        <taxon>Bacteria</taxon>
        <taxon>Pseudomonadati</taxon>
        <taxon>Bacteroidota</taxon>
        <taxon>Bacteroidia</taxon>
        <taxon>Bacteroidales</taxon>
        <taxon>Prevotellaceae</taxon>
        <taxon>Prevotella</taxon>
    </lineage>
</organism>
<dbReference type="PANTHER" id="PTHR33175">
    <property type="entry name" value="DNA-BINDING PROTEIN HU"/>
    <property type="match status" value="1"/>
</dbReference>
<dbReference type="GO" id="GO:0030261">
    <property type="term" value="P:chromosome condensation"/>
    <property type="evidence" value="ECO:0007669"/>
    <property type="project" value="UniProtKB-KW"/>
</dbReference>
<evidence type="ECO:0000313" key="5">
    <source>
        <dbReference type="EMBL" id="EFN91730.1"/>
    </source>
</evidence>
<dbReference type="InterPro" id="IPR000119">
    <property type="entry name" value="Hist_DNA-bd"/>
</dbReference>
<comment type="similarity">
    <text evidence="1 4">Belongs to the bacterial histone-like protein family.</text>
</comment>
<dbReference type="Proteomes" id="UP000016016">
    <property type="component" value="Unassembled WGS sequence"/>
</dbReference>
<dbReference type="Pfam" id="PF00216">
    <property type="entry name" value="Bac_DNA_binding"/>
    <property type="match status" value="1"/>
</dbReference>
<dbReference type="RefSeq" id="WP_008447487.1">
    <property type="nucleotide sequence ID" value="NZ_ADFQ01000019.1"/>
</dbReference>
<name>E1GUC5_9BACT</name>
<comment type="caution">
    <text evidence="5">The sequence shown here is derived from an EMBL/GenBank/DDBJ whole genome shotgun (WGS) entry which is preliminary data.</text>
</comment>
<evidence type="ECO:0000256" key="3">
    <source>
        <dbReference type="ARBA" id="ARBA00023125"/>
    </source>
</evidence>
<proteinExistence type="inferred from homology"/>
<sequence>MKKNEILSEVIDATDLTRSQAVKAYEAIINAIKKSLIKGEDVTLRGFATLKVVHVKERVSGLHGKKTVIPAHKTVKIKACQELKKLINK</sequence>
<dbReference type="GO" id="GO:0003677">
    <property type="term" value="F:DNA binding"/>
    <property type="evidence" value="ECO:0007669"/>
    <property type="project" value="UniProtKB-KW"/>
</dbReference>
<dbReference type="AlphaFoldDB" id="E1GUC5"/>
<dbReference type="EMBL" id="ADFQ01000019">
    <property type="protein sequence ID" value="EFN91730.1"/>
    <property type="molecule type" value="Genomic_DNA"/>
</dbReference>
<evidence type="ECO:0000313" key="6">
    <source>
        <dbReference type="Proteomes" id="UP000016016"/>
    </source>
</evidence>
<protein>
    <submittedName>
        <fullName evidence="5">DNA-binding protein HU</fullName>
    </submittedName>
</protein>
<reference evidence="5 6" key="1">
    <citation type="submission" date="2010-09" db="EMBL/GenBank/DDBJ databases">
        <authorList>
            <person name="Harkins D.M."/>
            <person name="Madupu R."/>
            <person name="Durkin A.S."/>
            <person name="Torralba M."/>
            <person name="Methe B."/>
            <person name="Sutton G.G."/>
            <person name="Nelson K.E."/>
        </authorList>
    </citation>
    <scope>NUCLEOTIDE SEQUENCE [LARGE SCALE GENOMIC DNA]</scope>
    <source>
        <strain evidence="5 6">CRIS 21A-A</strain>
    </source>
</reference>
<dbReference type="Gene3D" id="4.10.520.10">
    <property type="entry name" value="IHF-like DNA-binding proteins"/>
    <property type="match status" value="1"/>
</dbReference>
<dbReference type="SMART" id="SM00411">
    <property type="entry name" value="BHL"/>
    <property type="match status" value="1"/>
</dbReference>
<dbReference type="SUPFAM" id="SSF47729">
    <property type="entry name" value="IHF-like DNA-binding proteins"/>
    <property type="match status" value="1"/>
</dbReference>
<dbReference type="GO" id="GO:0005829">
    <property type="term" value="C:cytosol"/>
    <property type="evidence" value="ECO:0007669"/>
    <property type="project" value="TreeGrafter"/>
</dbReference>
<dbReference type="InterPro" id="IPR010992">
    <property type="entry name" value="IHF-like_DNA-bd_dom_sf"/>
</dbReference>
<dbReference type="GO" id="GO:0030527">
    <property type="term" value="F:structural constituent of chromatin"/>
    <property type="evidence" value="ECO:0007669"/>
    <property type="project" value="InterPro"/>
</dbReference>
<accession>E1GUC5</accession>
<evidence type="ECO:0000256" key="4">
    <source>
        <dbReference type="RuleBase" id="RU003939"/>
    </source>
</evidence>
<evidence type="ECO:0000256" key="2">
    <source>
        <dbReference type="ARBA" id="ARBA00023067"/>
    </source>
</evidence>
<gene>
    <name evidence="5" type="primary">hup</name>
    <name evidence="5" type="ORF">HMPREF9018_0426</name>
</gene>
<keyword evidence="3 5" id="KW-0238">DNA-binding</keyword>
<keyword evidence="2" id="KW-0226">DNA condensation</keyword>
<dbReference type="eggNOG" id="ENOG5030JUB">
    <property type="taxonomic scope" value="Bacteria"/>
</dbReference>